<evidence type="ECO:0000313" key="3">
    <source>
        <dbReference type="Proteomes" id="UP000076532"/>
    </source>
</evidence>
<dbReference type="AlphaFoldDB" id="A0A166QLL5"/>
<dbReference type="EMBL" id="KV417509">
    <property type="protein sequence ID" value="KZP27295.1"/>
    <property type="molecule type" value="Genomic_DNA"/>
</dbReference>
<gene>
    <name evidence="2" type="ORF">FIBSPDRAFT_886550</name>
</gene>
<name>A0A166QLL5_9AGAM</name>
<feature type="compositionally biased region" description="Basic and acidic residues" evidence="1">
    <location>
        <begin position="119"/>
        <end position="132"/>
    </location>
</feature>
<feature type="compositionally biased region" description="Polar residues" evidence="1">
    <location>
        <begin position="222"/>
        <end position="240"/>
    </location>
</feature>
<sequence length="240" mass="27155">MNLFVAARPSQSRLLIYGFIQHVWRYWFPPTIDNLSPHRQAHSGIAVVAEDRYIEPCYDENGTFIAYISRPKHREPKIFTAHTPSAIHIPTRRGGPLSAPIAALDFRPRLDVRPPGSPNRDKRTDQKRRDKPLPATPIESLPSRPSTNTALPVIPRKSNDWDGWPDGDCGKFYDARRLVTAQWSSHGSELLQNVDKAVLISTEQRAMFPYGPKREMFPYSPKMTNTNQDPESTATLTGPS</sequence>
<reference evidence="2 3" key="1">
    <citation type="journal article" date="2016" name="Mol. Biol. Evol.">
        <title>Comparative Genomics of Early-Diverging Mushroom-Forming Fungi Provides Insights into the Origins of Lignocellulose Decay Capabilities.</title>
        <authorList>
            <person name="Nagy L.G."/>
            <person name="Riley R."/>
            <person name="Tritt A."/>
            <person name="Adam C."/>
            <person name="Daum C."/>
            <person name="Floudas D."/>
            <person name="Sun H."/>
            <person name="Yadav J.S."/>
            <person name="Pangilinan J."/>
            <person name="Larsson K.H."/>
            <person name="Matsuura K."/>
            <person name="Barry K."/>
            <person name="Labutti K."/>
            <person name="Kuo R."/>
            <person name="Ohm R.A."/>
            <person name="Bhattacharya S.S."/>
            <person name="Shirouzu T."/>
            <person name="Yoshinaga Y."/>
            <person name="Martin F.M."/>
            <person name="Grigoriev I.V."/>
            <person name="Hibbett D.S."/>
        </authorList>
    </citation>
    <scope>NUCLEOTIDE SEQUENCE [LARGE SCALE GENOMIC DNA]</scope>
    <source>
        <strain evidence="2 3">CBS 109695</strain>
    </source>
</reference>
<accession>A0A166QLL5</accession>
<evidence type="ECO:0000313" key="2">
    <source>
        <dbReference type="EMBL" id="KZP27295.1"/>
    </source>
</evidence>
<evidence type="ECO:0000256" key="1">
    <source>
        <dbReference type="SAM" id="MobiDB-lite"/>
    </source>
</evidence>
<dbReference type="Proteomes" id="UP000076532">
    <property type="component" value="Unassembled WGS sequence"/>
</dbReference>
<keyword evidence="3" id="KW-1185">Reference proteome</keyword>
<proteinExistence type="predicted"/>
<organism evidence="2 3">
    <name type="scientific">Athelia psychrophila</name>
    <dbReference type="NCBI Taxonomy" id="1759441"/>
    <lineage>
        <taxon>Eukaryota</taxon>
        <taxon>Fungi</taxon>
        <taxon>Dikarya</taxon>
        <taxon>Basidiomycota</taxon>
        <taxon>Agaricomycotina</taxon>
        <taxon>Agaricomycetes</taxon>
        <taxon>Agaricomycetidae</taxon>
        <taxon>Atheliales</taxon>
        <taxon>Atheliaceae</taxon>
        <taxon>Athelia</taxon>
    </lineage>
</organism>
<feature type="region of interest" description="Disordered" evidence="1">
    <location>
        <begin position="211"/>
        <end position="240"/>
    </location>
</feature>
<feature type="region of interest" description="Disordered" evidence="1">
    <location>
        <begin position="108"/>
        <end position="154"/>
    </location>
</feature>
<protein>
    <submittedName>
        <fullName evidence="2">Uncharacterized protein</fullName>
    </submittedName>
</protein>